<dbReference type="InterPro" id="IPR058293">
    <property type="entry name" value="DUF7987"/>
</dbReference>
<keyword evidence="1" id="KW-0812">Transmembrane</keyword>
<keyword evidence="1" id="KW-1133">Transmembrane helix</keyword>
<reference evidence="3" key="1">
    <citation type="submission" date="2016-10" db="EMBL/GenBank/DDBJ databases">
        <authorList>
            <person name="Varghese N."/>
            <person name="Submissions S."/>
        </authorList>
    </citation>
    <scope>NUCLEOTIDE SEQUENCE [LARGE SCALE GENOMIC DNA]</scope>
    <source>
        <strain evidence="3">CGMCC 1.7739</strain>
    </source>
</reference>
<protein>
    <recommendedName>
        <fullName evidence="4">Major facilitator superfamily (MFS) profile domain-containing protein</fullName>
    </recommendedName>
</protein>
<gene>
    <name evidence="2" type="ORF">SAMN04488063_2543</name>
</gene>
<evidence type="ECO:0000313" key="2">
    <source>
        <dbReference type="EMBL" id="SFG60040.1"/>
    </source>
</evidence>
<dbReference type="Proteomes" id="UP000198876">
    <property type="component" value="Unassembled WGS sequence"/>
</dbReference>
<dbReference type="Pfam" id="PF25949">
    <property type="entry name" value="DUF7987"/>
    <property type="match status" value="1"/>
</dbReference>
<feature type="transmembrane region" description="Helical" evidence="1">
    <location>
        <begin position="33"/>
        <end position="53"/>
    </location>
</feature>
<dbReference type="AlphaFoldDB" id="A0A1I2T5E2"/>
<evidence type="ECO:0000256" key="1">
    <source>
        <dbReference type="SAM" id="Phobius"/>
    </source>
</evidence>
<evidence type="ECO:0000313" key="3">
    <source>
        <dbReference type="Proteomes" id="UP000198876"/>
    </source>
</evidence>
<evidence type="ECO:0008006" key="4">
    <source>
        <dbReference type="Google" id="ProtNLM"/>
    </source>
</evidence>
<dbReference type="EMBL" id="FOOQ01000002">
    <property type="protein sequence ID" value="SFG60040.1"/>
    <property type="molecule type" value="Genomic_DNA"/>
</dbReference>
<dbReference type="RefSeq" id="WP_177213346.1">
    <property type="nucleotide sequence ID" value="NZ_FOOQ01000002.1"/>
</dbReference>
<organism evidence="2 3">
    <name type="scientific">Halopelagius inordinatus</name>
    <dbReference type="NCBI Taxonomy" id="553467"/>
    <lineage>
        <taxon>Archaea</taxon>
        <taxon>Methanobacteriati</taxon>
        <taxon>Methanobacteriota</taxon>
        <taxon>Stenosarchaea group</taxon>
        <taxon>Halobacteria</taxon>
        <taxon>Halobacteriales</taxon>
        <taxon>Haloferacaceae</taxon>
    </lineage>
</organism>
<sequence length="57" mass="6152">MVSRENKIILGFGVLALLLVAVGTQFAWWNTWLLLAVVIVVGVLFPLAIVDGLDGDD</sequence>
<proteinExistence type="predicted"/>
<keyword evidence="3" id="KW-1185">Reference proteome</keyword>
<dbReference type="STRING" id="553467.SAMN04488063_2543"/>
<accession>A0A1I2T5E2</accession>
<name>A0A1I2T5E2_9EURY</name>
<keyword evidence="1" id="KW-0472">Membrane</keyword>